<organism evidence="2 3">
    <name type="scientific">Chitinophaga cymbidii</name>
    <dbReference type="NCBI Taxonomy" id="1096750"/>
    <lineage>
        <taxon>Bacteria</taxon>
        <taxon>Pseudomonadati</taxon>
        <taxon>Bacteroidota</taxon>
        <taxon>Chitinophagia</taxon>
        <taxon>Chitinophagales</taxon>
        <taxon>Chitinophagaceae</taxon>
        <taxon>Chitinophaga</taxon>
    </lineage>
</organism>
<evidence type="ECO:0000313" key="3">
    <source>
        <dbReference type="Proteomes" id="UP000321436"/>
    </source>
</evidence>
<evidence type="ECO:0000313" key="2">
    <source>
        <dbReference type="EMBL" id="GEP96371.1"/>
    </source>
</evidence>
<keyword evidence="3" id="KW-1185">Reference proteome</keyword>
<name>A0A512RL03_9BACT</name>
<dbReference type="Proteomes" id="UP000321436">
    <property type="component" value="Unassembled WGS sequence"/>
</dbReference>
<sequence>MQRIHSLIILSIAAAGTFASCRKADTVMRSKENLLSDIYATNDGNGGQRLFNPRISNDTIYFDIPFFYPEDTDNETDLSRIILRGTIPSDAKLTPALGGFTDLRNPYPITVTSGTGQQRNYVVMAKKVGNTAIEKIVVTYTDVDGEEQQIEGVVQPSGDVFFYVLPGVTLTNAKISYTINRHSTASIAQDGAADFAQPVPFTITGVDGVAKTYTLRAAEPVKLDYGIGINRKLWTKTGSEMGFSSINEVGLAVSGDNIVITRRTNPSKFSVYNRFTAAFVRDIPSPFGSQLSFQMVEDSVGHLLAASWAPKNAKFILYKYNDAMDNAPVKFLEWTNNNPAGISGDGGVGRRMNVYGNLDGNAIIMAPAGVSNIIYKWRVAGGALVSQTPEVMAYQGLANGASSFGYYAEAQPVSADANANYFINYQFDIALVNGTTHERITAFSYDTRVYGVFHMPTSYVHFNNATYLAVLTYKDYSLNKVNMCLFDITSTSKISTPFTDPNYGSFNVFVSDEFAGGDNGNGTADIAVGFSQNKERMQVYSLLTNGGVMAHEFTVYAP</sequence>
<dbReference type="EMBL" id="BKAU01000002">
    <property type="protein sequence ID" value="GEP96371.1"/>
    <property type="molecule type" value="Genomic_DNA"/>
</dbReference>
<dbReference type="RefSeq" id="WP_146862282.1">
    <property type="nucleotide sequence ID" value="NZ_BKAU01000002.1"/>
</dbReference>
<gene>
    <name evidence="2" type="ORF">CCY01nite_26310</name>
</gene>
<comment type="caution">
    <text evidence="2">The sequence shown here is derived from an EMBL/GenBank/DDBJ whole genome shotgun (WGS) entry which is preliminary data.</text>
</comment>
<dbReference type="AlphaFoldDB" id="A0A512RL03"/>
<dbReference type="InterPro" id="IPR032186">
    <property type="entry name" value="DUF5018"/>
</dbReference>
<feature type="domain" description="DUF5018" evidence="1">
    <location>
        <begin position="55"/>
        <end position="358"/>
    </location>
</feature>
<evidence type="ECO:0000259" key="1">
    <source>
        <dbReference type="Pfam" id="PF16410"/>
    </source>
</evidence>
<dbReference type="Gene3D" id="2.60.40.2340">
    <property type="match status" value="1"/>
</dbReference>
<reference evidence="2 3" key="1">
    <citation type="submission" date="2019-07" db="EMBL/GenBank/DDBJ databases">
        <title>Whole genome shotgun sequence of Chitinophaga cymbidii NBRC 109752.</title>
        <authorList>
            <person name="Hosoyama A."/>
            <person name="Uohara A."/>
            <person name="Ohji S."/>
            <person name="Ichikawa N."/>
        </authorList>
    </citation>
    <scope>NUCLEOTIDE SEQUENCE [LARGE SCALE GENOMIC DNA]</scope>
    <source>
        <strain evidence="2 3">NBRC 109752</strain>
    </source>
</reference>
<dbReference type="PROSITE" id="PS51257">
    <property type="entry name" value="PROKAR_LIPOPROTEIN"/>
    <property type="match status" value="1"/>
</dbReference>
<proteinExistence type="predicted"/>
<dbReference type="OrthoDB" id="1094445at2"/>
<accession>A0A512RL03</accession>
<dbReference type="Pfam" id="PF16410">
    <property type="entry name" value="DUF5018"/>
    <property type="match status" value="1"/>
</dbReference>
<protein>
    <recommendedName>
        <fullName evidence="1">DUF5018 domain-containing protein</fullName>
    </recommendedName>
</protein>